<dbReference type="InterPro" id="IPR011603">
    <property type="entry name" value="2oxoglutarate_DH_E1"/>
</dbReference>
<evidence type="ECO:0000313" key="5">
    <source>
        <dbReference type="EMBL" id="KAK6482044.1"/>
    </source>
</evidence>
<dbReference type="PANTHER" id="PTHR23152">
    <property type="entry name" value="2-OXOGLUTARATE DEHYDROGENASE"/>
    <property type="match status" value="1"/>
</dbReference>
<evidence type="ECO:0000256" key="2">
    <source>
        <dbReference type="ARBA" id="ARBA00006936"/>
    </source>
</evidence>
<reference evidence="5 6" key="1">
    <citation type="submission" date="2021-05" db="EMBL/GenBank/DDBJ databases">
        <authorList>
            <person name="Zahm M."/>
            <person name="Klopp C."/>
            <person name="Cabau C."/>
            <person name="Kuhl H."/>
            <person name="Suciu R."/>
            <person name="Ciorpac M."/>
            <person name="Holostenco D."/>
            <person name="Gessner J."/>
            <person name="Wuertz S."/>
            <person name="Hohne C."/>
            <person name="Stock M."/>
            <person name="Gislard M."/>
            <person name="Lluch J."/>
            <person name="Milhes M."/>
            <person name="Lampietro C."/>
            <person name="Lopez Roques C."/>
            <person name="Donnadieu C."/>
            <person name="Du K."/>
            <person name="Schartl M."/>
            <person name="Guiguen Y."/>
        </authorList>
    </citation>
    <scope>NUCLEOTIDE SEQUENCE [LARGE SCALE GENOMIC DNA]</scope>
    <source>
        <strain evidence="5">Hh-F2</strain>
        <tissue evidence="5">Blood</tissue>
    </source>
</reference>
<sequence>LFFLSGLSRILKGRAKMIKNRTVDWALAEYMAFSSLLKEGIHVRLSGQDVERGTFRKSQMTEVHQHYDCNWIVVNCSTPGSFFHVLRRHILILFWKSLVQWKEYPCLVEVPPKSEFMLNSE</sequence>
<feature type="non-terminal residue" evidence="5">
    <location>
        <position position="1"/>
    </location>
</feature>
<dbReference type="InterPro" id="IPR029061">
    <property type="entry name" value="THDP-binding"/>
</dbReference>
<organism evidence="5 6">
    <name type="scientific">Huso huso</name>
    <name type="common">Beluga</name>
    <name type="synonym">Acipenser huso</name>
    <dbReference type="NCBI Taxonomy" id="61971"/>
    <lineage>
        <taxon>Eukaryota</taxon>
        <taxon>Metazoa</taxon>
        <taxon>Chordata</taxon>
        <taxon>Craniata</taxon>
        <taxon>Vertebrata</taxon>
        <taxon>Euteleostomi</taxon>
        <taxon>Actinopterygii</taxon>
        <taxon>Chondrostei</taxon>
        <taxon>Acipenseriformes</taxon>
        <taxon>Acipenseridae</taxon>
        <taxon>Huso</taxon>
    </lineage>
</organism>
<evidence type="ECO:0000256" key="3">
    <source>
        <dbReference type="ARBA" id="ARBA00023002"/>
    </source>
</evidence>
<protein>
    <submittedName>
        <fullName evidence="5">2-oxoglutarate dehydrogenase-like</fullName>
    </submittedName>
</protein>
<dbReference type="EMBL" id="JAHFZB010000014">
    <property type="protein sequence ID" value="KAK6482044.1"/>
    <property type="molecule type" value="Genomic_DNA"/>
</dbReference>
<name>A0ABR0ZBH9_HUSHU</name>
<dbReference type="PANTHER" id="PTHR23152:SF4">
    <property type="entry name" value="2-OXOADIPATE DEHYDROGENASE COMPLEX COMPONENT E1"/>
    <property type="match status" value="1"/>
</dbReference>
<comment type="similarity">
    <text evidence="2">Belongs to the alpha-ketoglutarate dehydrogenase family.</text>
</comment>
<dbReference type="Proteomes" id="UP001369086">
    <property type="component" value="Unassembled WGS sequence"/>
</dbReference>
<evidence type="ECO:0000256" key="4">
    <source>
        <dbReference type="ARBA" id="ARBA00023052"/>
    </source>
</evidence>
<dbReference type="SUPFAM" id="SSF52518">
    <property type="entry name" value="Thiamin diphosphate-binding fold (THDP-binding)"/>
    <property type="match status" value="1"/>
</dbReference>
<evidence type="ECO:0000313" key="6">
    <source>
        <dbReference type="Proteomes" id="UP001369086"/>
    </source>
</evidence>
<gene>
    <name evidence="5" type="ORF">HHUSO_G16599</name>
</gene>
<dbReference type="Gene3D" id="3.40.50.12470">
    <property type="match status" value="1"/>
</dbReference>
<comment type="caution">
    <text evidence="5">The sequence shown here is derived from an EMBL/GenBank/DDBJ whole genome shotgun (WGS) entry which is preliminary data.</text>
</comment>
<evidence type="ECO:0000256" key="1">
    <source>
        <dbReference type="ARBA" id="ARBA00001964"/>
    </source>
</evidence>
<keyword evidence="4" id="KW-0786">Thiamine pyrophosphate</keyword>
<accession>A0ABR0ZBH9</accession>
<proteinExistence type="inferred from homology"/>
<keyword evidence="3" id="KW-0560">Oxidoreductase</keyword>
<comment type="cofactor">
    <cofactor evidence="1">
        <name>thiamine diphosphate</name>
        <dbReference type="ChEBI" id="CHEBI:58937"/>
    </cofactor>
</comment>
<keyword evidence="6" id="KW-1185">Reference proteome</keyword>